<keyword evidence="2" id="KW-1185">Reference proteome</keyword>
<protein>
    <submittedName>
        <fullName evidence="1">Uncharacterized protein</fullName>
    </submittedName>
</protein>
<evidence type="ECO:0000313" key="1">
    <source>
        <dbReference type="EMBL" id="KAH3738919.1"/>
    </source>
</evidence>
<dbReference type="Proteomes" id="UP000828390">
    <property type="component" value="Unassembled WGS sequence"/>
</dbReference>
<reference evidence="1" key="1">
    <citation type="journal article" date="2019" name="bioRxiv">
        <title>The Genome of the Zebra Mussel, Dreissena polymorpha: A Resource for Invasive Species Research.</title>
        <authorList>
            <person name="McCartney M.A."/>
            <person name="Auch B."/>
            <person name="Kono T."/>
            <person name="Mallez S."/>
            <person name="Zhang Y."/>
            <person name="Obille A."/>
            <person name="Becker A."/>
            <person name="Abrahante J.E."/>
            <person name="Garbe J."/>
            <person name="Badalamenti J.P."/>
            <person name="Herman A."/>
            <person name="Mangelson H."/>
            <person name="Liachko I."/>
            <person name="Sullivan S."/>
            <person name="Sone E.D."/>
            <person name="Koren S."/>
            <person name="Silverstein K.A.T."/>
            <person name="Beckman K.B."/>
            <person name="Gohl D.M."/>
        </authorList>
    </citation>
    <scope>NUCLEOTIDE SEQUENCE</scope>
    <source>
        <strain evidence="1">Duluth1</strain>
        <tissue evidence="1">Whole animal</tissue>
    </source>
</reference>
<dbReference type="EMBL" id="JAIWYP010000011">
    <property type="protein sequence ID" value="KAH3738919.1"/>
    <property type="molecule type" value="Genomic_DNA"/>
</dbReference>
<reference evidence="1" key="2">
    <citation type="submission" date="2020-11" db="EMBL/GenBank/DDBJ databases">
        <authorList>
            <person name="McCartney M.A."/>
            <person name="Auch B."/>
            <person name="Kono T."/>
            <person name="Mallez S."/>
            <person name="Becker A."/>
            <person name="Gohl D.M."/>
            <person name="Silverstein K.A.T."/>
            <person name="Koren S."/>
            <person name="Bechman K.B."/>
            <person name="Herman A."/>
            <person name="Abrahante J.E."/>
            <person name="Garbe J."/>
        </authorList>
    </citation>
    <scope>NUCLEOTIDE SEQUENCE</scope>
    <source>
        <strain evidence="1">Duluth1</strain>
        <tissue evidence="1">Whole animal</tissue>
    </source>
</reference>
<accession>A0A9D4D6K3</accession>
<gene>
    <name evidence="1" type="ORF">DPMN_045562</name>
</gene>
<evidence type="ECO:0000313" key="2">
    <source>
        <dbReference type="Proteomes" id="UP000828390"/>
    </source>
</evidence>
<comment type="caution">
    <text evidence="1">The sequence shown here is derived from an EMBL/GenBank/DDBJ whole genome shotgun (WGS) entry which is preliminary data.</text>
</comment>
<proteinExistence type="predicted"/>
<name>A0A9D4D6K3_DREPO</name>
<dbReference type="AlphaFoldDB" id="A0A9D4D6K3"/>
<organism evidence="1 2">
    <name type="scientific">Dreissena polymorpha</name>
    <name type="common">Zebra mussel</name>
    <name type="synonym">Mytilus polymorpha</name>
    <dbReference type="NCBI Taxonomy" id="45954"/>
    <lineage>
        <taxon>Eukaryota</taxon>
        <taxon>Metazoa</taxon>
        <taxon>Spiralia</taxon>
        <taxon>Lophotrochozoa</taxon>
        <taxon>Mollusca</taxon>
        <taxon>Bivalvia</taxon>
        <taxon>Autobranchia</taxon>
        <taxon>Heteroconchia</taxon>
        <taxon>Euheterodonta</taxon>
        <taxon>Imparidentia</taxon>
        <taxon>Neoheterodontei</taxon>
        <taxon>Myida</taxon>
        <taxon>Dreissenoidea</taxon>
        <taxon>Dreissenidae</taxon>
        <taxon>Dreissena</taxon>
    </lineage>
</organism>
<sequence length="210" mass="23969">MPELNPHRQTSLPVRTKTCTTGLIYIPSSLDSGSDSMEIHGKYEAGVFGLSFQPFPASILKKKGGKLSMVCGKSLEQFPACKGKPWNIFQGFPASKEKIPSKYSMESGKQWIFFPGFSSKHVIWKTMEKIPWFSRLHGLIGQYFFHAGWKTLENVPGFSMFNIPWLPGLTWKIVQLIPWSLERKNKFLVYKTEYMHTHLLGPLLKKLAIT</sequence>